<sequence>MTGRSDKPARPAPVADWLGMAAAFAVVLAVVFGAGSEHRRIASGGVEIDGGSQQTASLLPARGAP</sequence>
<keyword evidence="1" id="KW-0472">Membrane</keyword>
<feature type="transmembrane region" description="Helical" evidence="1">
    <location>
        <begin position="17"/>
        <end position="35"/>
    </location>
</feature>
<evidence type="ECO:0000313" key="3">
    <source>
        <dbReference type="Proteomes" id="UP000432089"/>
    </source>
</evidence>
<evidence type="ECO:0000313" key="2">
    <source>
        <dbReference type="EMBL" id="KAB0677799.1"/>
    </source>
</evidence>
<dbReference type="EMBL" id="VZDO01000015">
    <property type="protein sequence ID" value="KAB0677799.1"/>
    <property type="molecule type" value="Genomic_DNA"/>
</dbReference>
<proteinExistence type="predicted"/>
<keyword evidence="1" id="KW-0812">Transmembrane</keyword>
<gene>
    <name evidence="2" type="ORF">F6X38_17635</name>
</gene>
<accession>A0A7V7TVF9</accession>
<reference evidence="2 3" key="1">
    <citation type="submission" date="2019-09" db="EMBL/GenBank/DDBJ databases">
        <title>YIM 132180 draft genome.</title>
        <authorList>
            <person name="Zhang K."/>
        </authorList>
    </citation>
    <scope>NUCLEOTIDE SEQUENCE [LARGE SCALE GENOMIC DNA]</scope>
    <source>
        <strain evidence="2 3">YIM 132180</strain>
    </source>
</reference>
<dbReference type="Proteomes" id="UP000432089">
    <property type="component" value="Unassembled WGS sequence"/>
</dbReference>
<dbReference type="AlphaFoldDB" id="A0A7V7TVF9"/>
<protein>
    <submittedName>
        <fullName evidence="2">Uncharacterized protein</fullName>
    </submittedName>
</protein>
<name>A0A7V7TVF9_9HYPH</name>
<comment type="caution">
    <text evidence="2">The sequence shown here is derived from an EMBL/GenBank/DDBJ whole genome shotgun (WGS) entry which is preliminary data.</text>
</comment>
<keyword evidence="3" id="KW-1185">Reference proteome</keyword>
<organism evidence="2 3">
    <name type="scientific">Plantimonas leprariae</name>
    <dbReference type="NCBI Taxonomy" id="2615207"/>
    <lineage>
        <taxon>Bacteria</taxon>
        <taxon>Pseudomonadati</taxon>
        <taxon>Pseudomonadota</taxon>
        <taxon>Alphaproteobacteria</taxon>
        <taxon>Hyphomicrobiales</taxon>
        <taxon>Aurantimonadaceae</taxon>
        <taxon>Plantimonas</taxon>
    </lineage>
</organism>
<keyword evidence="1" id="KW-1133">Transmembrane helix</keyword>
<evidence type="ECO:0000256" key="1">
    <source>
        <dbReference type="SAM" id="Phobius"/>
    </source>
</evidence>
<dbReference type="RefSeq" id="WP_150971940.1">
    <property type="nucleotide sequence ID" value="NZ_VZDO01000015.1"/>
</dbReference>